<comment type="caution">
    <text evidence="4">The sequence shown here is derived from an EMBL/GenBank/DDBJ whole genome shotgun (WGS) entry which is preliminary data.</text>
</comment>
<evidence type="ECO:0000256" key="1">
    <source>
        <dbReference type="ARBA" id="ARBA00022505"/>
    </source>
</evidence>
<dbReference type="AlphaFoldDB" id="A0A916TAV0"/>
<dbReference type="SUPFAM" id="SSF56003">
    <property type="entry name" value="Molybdenum cofactor-binding domain"/>
    <property type="match status" value="1"/>
</dbReference>
<keyword evidence="2" id="KW-0560">Oxidoreductase</keyword>
<organism evidence="4 5">
    <name type="scientific">Roseibium aquae</name>
    <dbReference type="NCBI Taxonomy" id="1323746"/>
    <lineage>
        <taxon>Bacteria</taxon>
        <taxon>Pseudomonadati</taxon>
        <taxon>Pseudomonadota</taxon>
        <taxon>Alphaproteobacteria</taxon>
        <taxon>Hyphomicrobiales</taxon>
        <taxon>Stappiaceae</taxon>
        <taxon>Roseibium</taxon>
    </lineage>
</organism>
<keyword evidence="5" id="KW-1185">Reference proteome</keyword>
<proteinExistence type="predicted"/>
<dbReference type="Pfam" id="PF20256">
    <property type="entry name" value="MoCoBD_2"/>
    <property type="match status" value="1"/>
</dbReference>
<feature type="domain" description="Aldehyde oxidase/xanthine dehydrogenase a/b hammerhead" evidence="3">
    <location>
        <begin position="25"/>
        <end position="143"/>
    </location>
</feature>
<dbReference type="Gene3D" id="3.90.1170.50">
    <property type="entry name" value="Aldehyde oxidase/xanthine dehydrogenase, a/b hammerhead"/>
    <property type="match status" value="1"/>
</dbReference>
<evidence type="ECO:0000313" key="4">
    <source>
        <dbReference type="EMBL" id="GGB36535.1"/>
    </source>
</evidence>
<evidence type="ECO:0000259" key="3">
    <source>
        <dbReference type="SMART" id="SM01008"/>
    </source>
</evidence>
<dbReference type="PANTHER" id="PTHR11908:SF132">
    <property type="entry name" value="ALDEHYDE OXIDASE 1-RELATED"/>
    <property type="match status" value="1"/>
</dbReference>
<dbReference type="InterPro" id="IPR036856">
    <property type="entry name" value="Ald_Oxase/Xan_DH_a/b_sf"/>
</dbReference>
<gene>
    <name evidence="4" type="ORF">GCM10011316_05870</name>
</gene>
<reference evidence="4" key="2">
    <citation type="submission" date="2020-09" db="EMBL/GenBank/DDBJ databases">
        <authorList>
            <person name="Sun Q."/>
            <person name="Zhou Y."/>
        </authorList>
    </citation>
    <scope>NUCLEOTIDE SEQUENCE</scope>
    <source>
        <strain evidence="4">CGMCC 1.12426</strain>
    </source>
</reference>
<dbReference type="RefSeq" id="WP_150494265.1">
    <property type="nucleotide sequence ID" value="NZ_BMFA01000001.1"/>
</dbReference>
<evidence type="ECO:0000313" key="5">
    <source>
        <dbReference type="Proteomes" id="UP000605148"/>
    </source>
</evidence>
<dbReference type="PANTHER" id="PTHR11908">
    <property type="entry name" value="XANTHINE DEHYDROGENASE"/>
    <property type="match status" value="1"/>
</dbReference>
<dbReference type="SMART" id="SM01008">
    <property type="entry name" value="Ald_Xan_dh_C"/>
    <property type="match status" value="1"/>
</dbReference>
<name>A0A916TAV0_9HYPH</name>
<dbReference type="Pfam" id="PF02738">
    <property type="entry name" value="MoCoBD_1"/>
    <property type="match status" value="1"/>
</dbReference>
<dbReference type="InterPro" id="IPR037165">
    <property type="entry name" value="AldOxase/xan_DH_Mopterin-bd_sf"/>
</dbReference>
<dbReference type="GO" id="GO:0005506">
    <property type="term" value="F:iron ion binding"/>
    <property type="evidence" value="ECO:0007669"/>
    <property type="project" value="InterPro"/>
</dbReference>
<dbReference type="OrthoDB" id="9758509at2"/>
<dbReference type="Gene3D" id="3.30.365.10">
    <property type="entry name" value="Aldehyde oxidase/xanthine dehydrogenase, molybdopterin binding domain"/>
    <property type="match status" value="4"/>
</dbReference>
<dbReference type="SUPFAM" id="SSF54665">
    <property type="entry name" value="CO dehydrogenase molybdoprotein N-domain-like"/>
    <property type="match status" value="1"/>
</dbReference>
<sequence length="768" mass="81693">MNQMVTPKFGIGAPVRRKEDQALITGQGHYTGDYMPDGCLHAYVLRSPMAHATFTLAGLDDARALEGVHLILTGDDLDGVGTMPTRAVMKQIDGSTHKCPPQPVLCKDTVRYVGDAIAYIVADDVNTAKSAAELIEVDFEPLDVVVDIEAALQDGAPLVWPDYGTNVAFTLGHGDADKTAAAFEKPERVVSIDVINNRLVANYMEPRGCVAEFDAGADRFKLTLGTQGGHGMRDVICTGILNIDPAKLQVVTPEVGGGFGTKMFCYREYPLSLLAARKLGRPVKWTGERMEHFITDAHGRDNVTHAELALDANSKILGLKVHVKAAMGAYLHQFGPFIPFVGTSMSSGLYDIPALEARITGVYANTVPTDAYRGAGRPEAAYLIERLIEKAGEETGLGSVEIRKRNFIAKEALPYTTQTGRMYDTGDYEGHLTKALEVADWEGFKARQDASAAEGKYRGIGICSYIEACAFPGGEEATVELNANGTLTLLIGTQTNGQGHATAYAQVIAEKFGIDLDAIEVIQGDTDRVRKGGGTGGSRSIPLGLPSVNNASQILVDKIKEKAADQLEVGAGDLELFGGQVRVVGTDRQVSLADIAAASGETLTGQDMVKQAEATYPNGTHICELEVDPDTGDVTIVNYVIVDDFGVTVNPLLLAGQVHGGTAQAISQALCERVVYDEDGQLMTASLLDYQLIRAADLPDFNFQTRNVPSSTNALGIKGAGEAGTIGGCASVMNALQMALKDGAGVSDLIQMPATPQRVWEAIQAAKA</sequence>
<dbReference type="GO" id="GO:0016491">
    <property type="term" value="F:oxidoreductase activity"/>
    <property type="evidence" value="ECO:0007669"/>
    <property type="project" value="UniProtKB-KW"/>
</dbReference>
<reference evidence="4" key="1">
    <citation type="journal article" date="2014" name="Int. J. Syst. Evol. Microbiol.">
        <title>Complete genome sequence of Corynebacterium casei LMG S-19264T (=DSM 44701T), isolated from a smear-ripened cheese.</title>
        <authorList>
            <consortium name="US DOE Joint Genome Institute (JGI-PGF)"/>
            <person name="Walter F."/>
            <person name="Albersmeier A."/>
            <person name="Kalinowski J."/>
            <person name="Ruckert C."/>
        </authorList>
    </citation>
    <scope>NUCLEOTIDE SEQUENCE</scope>
    <source>
        <strain evidence="4">CGMCC 1.12426</strain>
    </source>
</reference>
<protein>
    <submittedName>
        <fullName evidence="4">Carbon monoxide dehydrogenase</fullName>
    </submittedName>
</protein>
<dbReference type="Proteomes" id="UP000605148">
    <property type="component" value="Unassembled WGS sequence"/>
</dbReference>
<dbReference type="Pfam" id="PF01315">
    <property type="entry name" value="Ald_Xan_dh_C"/>
    <property type="match status" value="1"/>
</dbReference>
<dbReference type="InterPro" id="IPR008274">
    <property type="entry name" value="AldOxase/xan_DH_MoCoBD1"/>
</dbReference>
<evidence type="ECO:0000256" key="2">
    <source>
        <dbReference type="ARBA" id="ARBA00023002"/>
    </source>
</evidence>
<accession>A0A916TAV0</accession>
<keyword evidence="1" id="KW-0500">Molybdenum</keyword>
<dbReference type="InterPro" id="IPR016208">
    <property type="entry name" value="Ald_Oxase/xanthine_DH-like"/>
</dbReference>
<dbReference type="EMBL" id="BMFA01000001">
    <property type="protein sequence ID" value="GGB36535.1"/>
    <property type="molecule type" value="Genomic_DNA"/>
</dbReference>
<dbReference type="InterPro" id="IPR000674">
    <property type="entry name" value="Ald_Oxase/Xan_DH_a/b"/>
</dbReference>
<dbReference type="InterPro" id="IPR046867">
    <property type="entry name" value="AldOxase/xan_DH_MoCoBD2"/>
</dbReference>